<name>A0A6C0K4N0_9ZZZZ</name>
<proteinExistence type="predicted"/>
<evidence type="ECO:0000313" key="1">
    <source>
        <dbReference type="EMBL" id="QHU11760.1"/>
    </source>
</evidence>
<protein>
    <submittedName>
        <fullName evidence="1">Uncharacterized protein</fullName>
    </submittedName>
</protein>
<organism evidence="1">
    <name type="scientific">viral metagenome</name>
    <dbReference type="NCBI Taxonomy" id="1070528"/>
    <lineage>
        <taxon>unclassified sequences</taxon>
        <taxon>metagenomes</taxon>
        <taxon>organismal metagenomes</taxon>
    </lineage>
</organism>
<sequence>MFPSSSNPFSFGFDIIHDLQKQKKQNKLRQWKRYYDQRQLPQQIEIRTQIDKALSSQYPSQVQTMLTDIKHLVFRYFYRRVHYFLKLLMQNKLSEDDEEAKKIFQLILNADSIPDPLFYQEMEQFYRTYRSTLIHKKPRLKYEDEDEIRLDKLKKLLSFKLSLCEIIAHSPKLWKAREILYFMITPTYKDDQAFLLRIEQLLDSEILEWYQKQPPTMVEQYKRYLYHHYNIPEAVIDRVSKQFIVSPQALRNFFLLN</sequence>
<dbReference type="EMBL" id="MN740789">
    <property type="protein sequence ID" value="QHU11760.1"/>
    <property type="molecule type" value="Genomic_DNA"/>
</dbReference>
<reference evidence="1" key="1">
    <citation type="journal article" date="2020" name="Nature">
        <title>Giant virus diversity and host interactions through global metagenomics.</title>
        <authorList>
            <person name="Schulz F."/>
            <person name="Roux S."/>
            <person name="Paez-Espino D."/>
            <person name="Jungbluth S."/>
            <person name="Walsh D.A."/>
            <person name="Denef V.J."/>
            <person name="McMahon K.D."/>
            <person name="Konstantinidis K.T."/>
            <person name="Eloe-Fadrosh E.A."/>
            <person name="Kyrpides N.C."/>
            <person name="Woyke T."/>
        </authorList>
    </citation>
    <scope>NUCLEOTIDE SEQUENCE</scope>
    <source>
        <strain evidence="1">GVMAG-S-1101169-75</strain>
    </source>
</reference>
<accession>A0A6C0K4N0</accession>
<dbReference type="AlphaFoldDB" id="A0A6C0K4N0"/>